<protein>
    <recommendedName>
        <fullName evidence="2">RelA/SpoT domain-containing protein</fullName>
    </recommendedName>
</protein>
<evidence type="ECO:0000259" key="2">
    <source>
        <dbReference type="SMART" id="SM00954"/>
    </source>
</evidence>
<dbReference type="CDD" id="cd05399">
    <property type="entry name" value="NT_Rel-Spo_like"/>
    <property type="match status" value="1"/>
</dbReference>
<name>A0A2N6PHE1_9MICO</name>
<dbReference type="OrthoDB" id="9789634at2"/>
<dbReference type="PANTHER" id="PTHR47837:SF1">
    <property type="entry name" value="GTP PYROPHOSPHOKINASE YJBM"/>
    <property type="match status" value="1"/>
</dbReference>
<accession>A0A2N6PHE1</accession>
<evidence type="ECO:0000256" key="1">
    <source>
        <dbReference type="SAM" id="MobiDB-lite"/>
    </source>
</evidence>
<dbReference type="InterPro" id="IPR043519">
    <property type="entry name" value="NT_sf"/>
</dbReference>
<feature type="region of interest" description="Disordered" evidence="1">
    <location>
        <begin position="1"/>
        <end position="23"/>
    </location>
</feature>
<sequence>MSVPRPTLTGMNTGTPQPPSKSALRKAGSIMRKYLRNEATLEEFQGAIRTMQAHRSRFNRPMVDLNTELRSLASDLSIEASVTQRLKREATILEKLCIREPGLDFSRMQNIGGLRVVVDSLANLIRYDSALCDRWSDRIVDRRDYISCPRDSGYRAIHVVVSESGLHLEVQLRSRRMHAWAQMVEGFSGQLGENFKQDSGDHVIQRFARVLSELYAHEDEGTTPPAHLSAEFESLWIQVDAVLGTAEEEE</sequence>
<dbReference type="SUPFAM" id="SSF81301">
    <property type="entry name" value="Nucleotidyltransferase"/>
    <property type="match status" value="1"/>
</dbReference>
<dbReference type="InterPro" id="IPR007685">
    <property type="entry name" value="RelA_SpoT"/>
</dbReference>
<evidence type="ECO:0000313" key="3">
    <source>
        <dbReference type="EMBL" id="PMB98102.1"/>
    </source>
</evidence>
<gene>
    <name evidence="3" type="ORF">CJ198_06940</name>
</gene>
<dbReference type="SMART" id="SM00954">
    <property type="entry name" value="RelA_SpoT"/>
    <property type="match status" value="1"/>
</dbReference>
<evidence type="ECO:0000313" key="4">
    <source>
        <dbReference type="Proteomes" id="UP000235703"/>
    </source>
</evidence>
<dbReference type="Gene3D" id="3.30.460.10">
    <property type="entry name" value="Beta Polymerase, domain 2"/>
    <property type="match status" value="1"/>
</dbReference>
<feature type="domain" description="RelA/SpoT" evidence="2">
    <location>
        <begin position="84"/>
        <end position="195"/>
    </location>
</feature>
<dbReference type="EMBL" id="PNFZ01000003">
    <property type="protein sequence ID" value="PMB98102.1"/>
    <property type="molecule type" value="Genomic_DNA"/>
</dbReference>
<comment type="caution">
    <text evidence="3">The sequence shown here is derived from an EMBL/GenBank/DDBJ whole genome shotgun (WGS) entry which is preliminary data.</text>
</comment>
<dbReference type="InterPro" id="IPR052366">
    <property type="entry name" value="GTP_Pyrophosphokinase"/>
</dbReference>
<dbReference type="Pfam" id="PF04607">
    <property type="entry name" value="RelA_SpoT"/>
    <property type="match status" value="1"/>
</dbReference>
<dbReference type="AlphaFoldDB" id="A0A2N6PHE1"/>
<dbReference type="GO" id="GO:0015969">
    <property type="term" value="P:guanosine tetraphosphate metabolic process"/>
    <property type="evidence" value="ECO:0007669"/>
    <property type="project" value="InterPro"/>
</dbReference>
<reference evidence="3 4" key="1">
    <citation type="submission" date="2017-09" db="EMBL/GenBank/DDBJ databases">
        <title>Bacterial strain isolated from the female urinary microbiota.</title>
        <authorList>
            <person name="Thomas-White K."/>
            <person name="Kumar N."/>
            <person name="Forster S."/>
            <person name="Putonti C."/>
            <person name="Lawley T."/>
            <person name="Wolfe A.J."/>
        </authorList>
    </citation>
    <scope>NUCLEOTIDE SEQUENCE [LARGE SCALE GENOMIC DNA]</scope>
    <source>
        <strain evidence="3 4">UMB0680</strain>
    </source>
</reference>
<dbReference type="PANTHER" id="PTHR47837">
    <property type="entry name" value="GTP PYROPHOSPHOKINASE YJBM"/>
    <property type="match status" value="1"/>
</dbReference>
<dbReference type="Proteomes" id="UP000235703">
    <property type="component" value="Unassembled WGS sequence"/>
</dbReference>
<proteinExistence type="predicted"/>
<organism evidence="3 4">
    <name type="scientific">Brevibacterium luteolum</name>
    <dbReference type="NCBI Taxonomy" id="199591"/>
    <lineage>
        <taxon>Bacteria</taxon>
        <taxon>Bacillati</taxon>
        <taxon>Actinomycetota</taxon>
        <taxon>Actinomycetes</taxon>
        <taxon>Micrococcales</taxon>
        <taxon>Brevibacteriaceae</taxon>
        <taxon>Brevibacterium</taxon>
    </lineage>
</organism>
<keyword evidence="4" id="KW-1185">Reference proteome</keyword>